<dbReference type="AlphaFoldDB" id="A0A2A2T7Z9"/>
<dbReference type="RefSeq" id="WP_095542633.1">
    <property type="nucleotide sequence ID" value="NZ_CP156659.1"/>
</dbReference>
<dbReference type="PANTHER" id="PTHR30164:SF2">
    <property type="entry name" value="PROTEIN MTFA"/>
    <property type="match status" value="1"/>
</dbReference>
<organism evidence="1 2">
    <name type="scientific">Vandammella animalimorsus</name>
    <dbReference type="NCBI Taxonomy" id="2029117"/>
    <lineage>
        <taxon>Bacteria</taxon>
        <taxon>Pseudomonadati</taxon>
        <taxon>Pseudomonadota</taxon>
        <taxon>Betaproteobacteria</taxon>
        <taxon>Burkholderiales</taxon>
        <taxon>Comamonadaceae</taxon>
        <taxon>Vandammella</taxon>
    </lineage>
</organism>
<protein>
    <recommendedName>
        <fullName evidence="3">Zinc-dependent peptidase</fullName>
    </recommendedName>
</protein>
<name>A0A2A2T7Z9_9BURK</name>
<gene>
    <name evidence="1" type="ORF">CLI92_04110</name>
</gene>
<dbReference type="SUPFAM" id="SSF55486">
    <property type="entry name" value="Metalloproteases ('zincins'), catalytic domain"/>
    <property type="match status" value="1"/>
</dbReference>
<dbReference type="InterPro" id="IPR042252">
    <property type="entry name" value="MtfA_N"/>
</dbReference>
<dbReference type="GeneID" id="93873701"/>
<sequence>MGVFNWLLGKGASARAVAKKQAAIDEGLWRQQLAALPFLHGLEEQEQQRLRQHCAWFLASKRFDGVQGLQVTDAMALGIALQACLPILNLGTQWYEGWTGIVIYPGAFVTRHAQVDAAGVVHAMDEPSYGEAWEGGPLVLAWEQARPGQQESPGQLGQRMNVVIHEFAHKLDMAHGAADGMPHLGGTGIDPAHWQAQLMGGWRRLGRALDMLDAAMPPDVDPDSPQGQALYDGLPLDPYAATDPAEFFAVSSESFFTEPQRLQQWQPEWYALLRAFYRQDPLARLGGRR</sequence>
<accession>A0A2A2T7Z9</accession>
<dbReference type="EMBL" id="NTBI01000002">
    <property type="protein sequence ID" value="PAX17998.1"/>
    <property type="molecule type" value="Genomic_DNA"/>
</dbReference>
<dbReference type="Gene3D" id="3.40.390.10">
    <property type="entry name" value="Collagenase (Catalytic Domain)"/>
    <property type="match status" value="1"/>
</dbReference>
<dbReference type="InterPro" id="IPR010384">
    <property type="entry name" value="MtfA_fam"/>
</dbReference>
<dbReference type="Pfam" id="PF06167">
    <property type="entry name" value="Peptidase_M90"/>
    <property type="match status" value="1"/>
</dbReference>
<comment type="caution">
    <text evidence="1">The sequence shown here is derived from an EMBL/GenBank/DDBJ whole genome shotgun (WGS) entry which is preliminary data.</text>
</comment>
<evidence type="ECO:0008006" key="3">
    <source>
        <dbReference type="Google" id="ProtNLM"/>
    </source>
</evidence>
<evidence type="ECO:0000313" key="1">
    <source>
        <dbReference type="EMBL" id="PAX17998.1"/>
    </source>
</evidence>
<proteinExistence type="predicted"/>
<reference evidence="1 2" key="1">
    <citation type="submission" date="2017-08" db="EMBL/GenBank/DDBJ databases">
        <title>WGS of Clinical strains of the CDC Group NO-1 linked to zoonotic infections in humans.</title>
        <authorList>
            <person name="Bernier A.-M."/>
            <person name="Bernard K."/>
        </authorList>
    </citation>
    <scope>NUCLEOTIDE SEQUENCE [LARGE SCALE GENOMIC DNA]</scope>
    <source>
        <strain evidence="1 2">NML91-0035</strain>
    </source>
</reference>
<dbReference type="GO" id="GO:0005829">
    <property type="term" value="C:cytosol"/>
    <property type="evidence" value="ECO:0007669"/>
    <property type="project" value="TreeGrafter"/>
</dbReference>
<dbReference type="CDD" id="cd20169">
    <property type="entry name" value="Peptidase_M90_mtfA"/>
    <property type="match status" value="1"/>
</dbReference>
<dbReference type="PANTHER" id="PTHR30164">
    <property type="entry name" value="MTFA PEPTIDASE"/>
    <property type="match status" value="1"/>
</dbReference>
<dbReference type="InterPro" id="IPR024079">
    <property type="entry name" value="MetalloPept_cat_dom_sf"/>
</dbReference>
<dbReference type="GO" id="GO:0008237">
    <property type="term" value="F:metallopeptidase activity"/>
    <property type="evidence" value="ECO:0007669"/>
    <property type="project" value="InterPro"/>
</dbReference>
<dbReference type="Gene3D" id="1.10.472.150">
    <property type="entry name" value="Glucose-regulated metallo-peptidase M90, N-terminal domain"/>
    <property type="match status" value="1"/>
</dbReference>
<dbReference type="GO" id="GO:0004177">
    <property type="term" value="F:aminopeptidase activity"/>
    <property type="evidence" value="ECO:0007669"/>
    <property type="project" value="TreeGrafter"/>
</dbReference>
<evidence type="ECO:0000313" key="2">
    <source>
        <dbReference type="Proteomes" id="UP000217780"/>
    </source>
</evidence>
<dbReference type="Proteomes" id="UP000217780">
    <property type="component" value="Unassembled WGS sequence"/>
</dbReference>